<protein>
    <submittedName>
        <fullName evidence="1">Uncharacterized protein</fullName>
    </submittedName>
</protein>
<keyword evidence="2" id="KW-1185">Reference proteome</keyword>
<accession>A0AA38YJT4</accession>
<dbReference type="EMBL" id="JARBHA010000019">
    <property type="protein sequence ID" value="KAJ9671729.1"/>
    <property type="molecule type" value="Genomic_DNA"/>
</dbReference>
<proteinExistence type="predicted"/>
<dbReference type="Proteomes" id="UP001168098">
    <property type="component" value="Unassembled WGS sequence"/>
</dbReference>
<sequence length="99" mass="10772">MGEYPYNCWNMPASEASPSVGGIGVGVGDGYSCNWRCNNKAREGKDSRLRLQCVKGKEGAILGKTTSFQCLTHQNDVILRKFTNHSVHENPADSANSPI</sequence>
<evidence type="ECO:0000313" key="1">
    <source>
        <dbReference type="EMBL" id="KAJ9671729.1"/>
    </source>
</evidence>
<evidence type="ECO:0000313" key="2">
    <source>
        <dbReference type="Proteomes" id="UP001168098"/>
    </source>
</evidence>
<name>A0AA38YJT4_VITRO</name>
<reference evidence="1 2" key="1">
    <citation type="journal article" date="2023" name="BMC Biotechnol.">
        <title>Vitis rotundifolia cv Carlos genome sequencing.</title>
        <authorList>
            <person name="Huff M."/>
            <person name="Hulse-Kemp A."/>
            <person name="Scheffler B."/>
            <person name="Youngblood R."/>
            <person name="Simpson S."/>
            <person name="Babiker E."/>
            <person name="Staton M."/>
        </authorList>
    </citation>
    <scope>NUCLEOTIDE SEQUENCE [LARGE SCALE GENOMIC DNA]</scope>
    <source>
        <tissue evidence="1">Leaf</tissue>
    </source>
</reference>
<gene>
    <name evidence="1" type="ORF">PVL29_025437</name>
</gene>
<comment type="caution">
    <text evidence="1">The sequence shown here is derived from an EMBL/GenBank/DDBJ whole genome shotgun (WGS) entry which is preliminary data.</text>
</comment>
<dbReference type="AlphaFoldDB" id="A0AA38YJT4"/>
<organism evidence="1 2">
    <name type="scientific">Vitis rotundifolia</name>
    <name type="common">Muscadine grape</name>
    <dbReference type="NCBI Taxonomy" id="103349"/>
    <lineage>
        <taxon>Eukaryota</taxon>
        <taxon>Viridiplantae</taxon>
        <taxon>Streptophyta</taxon>
        <taxon>Embryophyta</taxon>
        <taxon>Tracheophyta</taxon>
        <taxon>Spermatophyta</taxon>
        <taxon>Magnoliopsida</taxon>
        <taxon>eudicotyledons</taxon>
        <taxon>Gunneridae</taxon>
        <taxon>Pentapetalae</taxon>
        <taxon>rosids</taxon>
        <taxon>Vitales</taxon>
        <taxon>Vitaceae</taxon>
        <taxon>Viteae</taxon>
        <taxon>Vitis</taxon>
    </lineage>
</organism>